<accession>A0A8X6QK96</accession>
<sequence length="149" mass="16360">MYVYFSVFTESVVTKIPPTQNQIAKGMSPKTPDSHVDGGPVAIVTDAFLEGVGRKKKAQQSLESSKPRNSFSTETIARATDLFEIQLSPYFLIPNPIAATIYNSFEWPLGESATPGSQTKQQNELAPGPGEVDTCIRYCLAKREPQKFS</sequence>
<dbReference type="OrthoDB" id="10534125at2759"/>
<dbReference type="AlphaFoldDB" id="A0A8X6QK96"/>
<proteinExistence type="predicted"/>
<dbReference type="EMBL" id="BMAW01129302">
    <property type="protein sequence ID" value="GFU29854.1"/>
    <property type="molecule type" value="Genomic_DNA"/>
</dbReference>
<gene>
    <name evidence="1" type="ORF">NPIL_300461</name>
</gene>
<name>A0A8X6QK96_NEPPI</name>
<dbReference type="Proteomes" id="UP000887013">
    <property type="component" value="Unassembled WGS sequence"/>
</dbReference>
<protein>
    <submittedName>
        <fullName evidence="1">Uncharacterized protein</fullName>
    </submittedName>
</protein>
<keyword evidence="2" id="KW-1185">Reference proteome</keyword>
<comment type="caution">
    <text evidence="1">The sequence shown here is derived from an EMBL/GenBank/DDBJ whole genome shotgun (WGS) entry which is preliminary data.</text>
</comment>
<reference evidence="1" key="1">
    <citation type="submission" date="2020-08" db="EMBL/GenBank/DDBJ databases">
        <title>Multicomponent nature underlies the extraordinary mechanical properties of spider dragline silk.</title>
        <authorList>
            <person name="Kono N."/>
            <person name="Nakamura H."/>
            <person name="Mori M."/>
            <person name="Yoshida Y."/>
            <person name="Ohtoshi R."/>
            <person name="Malay A.D."/>
            <person name="Moran D.A.P."/>
            <person name="Tomita M."/>
            <person name="Numata K."/>
            <person name="Arakawa K."/>
        </authorList>
    </citation>
    <scope>NUCLEOTIDE SEQUENCE</scope>
</reference>
<evidence type="ECO:0000313" key="1">
    <source>
        <dbReference type="EMBL" id="GFU29854.1"/>
    </source>
</evidence>
<evidence type="ECO:0000313" key="2">
    <source>
        <dbReference type="Proteomes" id="UP000887013"/>
    </source>
</evidence>
<organism evidence="1 2">
    <name type="scientific">Nephila pilipes</name>
    <name type="common">Giant wood spider</name>
    <name type="synonym">Nephila maculata</name>
    <dbReference type="NCBI Taxonomy" id="299642"/>
    <lineage>
        <taxon>Eukaryota</taxon>
        <taxon>Metazoa</taxon>
        <taxon>Ecdysozoa</taxon>
        <taxon>Arthropoda</taxon>
        <taxon>Chelicerata</taxon>
        <taxon>Arachnida</taxon>
        <taxon>Araneae</taxon>
        <taxon>Araneomorphae</taxon>
        <taxon>Entelegynae</taxon>
        <taxon>Araneoidea</taxon>
        <taxon>Nephilidae</taxon>
        <taxon>Nephila</taxon>
    </lineage>
</organism>